<dbReference type="Gene3D" id="1.10.510.10">
    <property type="entry name" value="Transferase(Phosphotransferase) domain 1"/>
    <property type="match status" value="1"/>
</dbReference>
<sequence>MILRTELLTKIYFRKTQSTIKVLNNSTNFNFKKFNLTMMVAAGMKDNCTISLDSPLGIGSLIQSPSGEFAFGFYPLESNESVNQFLLAVCFNKTKDQTLVWSANGNEPAPPGSVLKMNSNSELVLNDQQGNELWKASSNGSKSSCTAIQDNGNLVILDENYNSVWESFKGPTDSIFPGQILYKNATLRSHQSPTNYSKGHFQLSLQLDGNVDGYMYIRDTKSKSIFYLAMGNPGSNKTFYYMSRIDYDGDATSCGNCPLSWTKVKGIPDDICAAFTSESSGGGFCGPISNCTTANNSKAVFCQCLAGFSPMDQSNNWLGCKPNFPLPSCDGGWEANKELVEFKELPNTDWPYSDYNRFQGVNKSRCRQECLDDCMCVVAVYEDKGNLCWMKQYPLSNVRQSASYTKITLIKLPKGYGSDNKGQSEVLVLALLLGSSAFLNIILFLAIFVAVYHLYHKKHNLPWNIDSTLATNLRSYTYKELEEATRGFKQTLGKGAFGNVYTGVLPSDPKRFVAVKKLGKVIEEGEKEFKTEVIVIGLTHHKNLVRLLNYCDEGQHRLLVYKYMSNGSLANFLFGISRPHWNQRVQIAFGIARGLMYLHEECNTQIIHFWMTKLLLDEQTRAAQTGIRGTIGYFAPEWFRKASVSVKVDVYSFGVMLLEIICCKSSVVFTLQADEALIDWAY</sequence>
<dbReference type="PROSITE" id="PS00107">
    <property type="entry name" value="PROTEIN_KINASE_ATP"/>
    <property type="match status" value="1"/>
</dbReference>
<proteinExistence type="predicted"/>
<keyword evidence="11 19" id="KW-1133">Transmembrane helix</keyword>
<dbReference type="InterPro" id="IPR017441">
    <property type="entry name" value="Protein_kinase_ATP_BS"/>
</dbReference>
<organism evidence="23 24">
    <name type="scientific">Quercus rubra</name>
    <name type="common">Northern red oak</name>
    <name type="synonym">Quercus borealis</name>
    <dbReference type="NCBI Taxonomy" id="3512"/>
    <lineage>
        <taxon>Eukaryota</taxon>
        <taxon>Viridiplantae</taxon>
        <taxon>Streptophyta</taxon>
        <taxon>Embryophyta</taxon>
        <taxon>Tracheophyta</taxon>
        <taxon>Spermatophyta</taxon>
        <taxon>Magnoliopsida</taxon>
        <taxon>eudicotyledons</taxon>
        <taxon>Gunneridae</taxon>
        <taxon>Pentapetalae</taxon>
        <taxon>rosids</taxon>
        <taxon>fabids</taxon>
        <taxon>Fagales</taxon>
        <taxon>Fagaceae</taxon>
        <taxon>Quercus</taxon>
    </lineage>
</organism>
<evidence type="ECO:0000256" key="6">
    <source>
        <dbReference type="ARBA" id="ARBA00022692"/>
    </source>
</evidence>
<evidence type="ECO:0000256" key="9">
    <source>
        <dbReference type="ARBA" id="ARBA00022777"/>
    </source>
</evidence>
<dbReference type="InterPro" id="IPR001245">
    <property type="entry name" value="Ser-Thr/Tyr_kinase_cat_dom"/>
</dbReference>
<dbReference type="PANTHER" id="PTHR47976">
    <property type="entry name" value="G-TYPE LECTIN S-RECEPTOR-LIKE SERINE/THREONINE-PROTEIN KINASE SD2-5"/>
    <property type="match status" value="1"/>
</dbReference>
<feature type="domain" description="Protein kinase" evidence="20">
    <location>
        <begin position="486"/>
        <end position="682"/>
    </location>
</feature>
<dbReference type="CDD" id="cd01098">
    <property type="entry name" value="PAN_AP_plant"/>
    <property type="match status" value="1"/>
</dbReference>
<evidence type="ECO:0000256" key="14">
    <source>
        <dbReference type="ARBA" id="ARBA00023170"/>
    </source>
</evidence>
<dbReference type="CDD" id="cd00028">
    <property type="entry name" value="B_lectin"/>
    <property type="match status" value="1"/>
</dbReference>
<evidence type="ECO:0000256" key="7">
    <source>
        <dbReference type="ARBA" id="ARBA00022729"/>
    </source>
</evidence>
<keyword evidence="7" id="KW-0732">Signal</keyword>
<dbReference type="Gene3D" id="3.30.200.20">
    <property type="entry name" value="Phosphorylase Kinase, domain 1"/>
    <property type="match status" value="1"/>
</dbReference>
<keyword evidence="8 18" id="KW-0547">Nucleotide-binding</keyword>
<keyword evidence="24" id="KW-1185">Reference proteome</keyword>
<feature type="domain" description="Bulb-type lectin" evidence="21">
    <location>
        <begin position="47"/>
        <end position="169"/>
    </location>
</feature>
<evidence type="ECO:0000256" key="12">
    <source>
        <dbReference type="ARBA" id="ARBA00023136"/>
    </source>
</evidence>
<keyword evidence="12 19" id="KW-0472">Membrane</keyword>
<dbReference type="Proteomes" id="UP001324115">
    <property type="component" value="Unassembled WGS sequence"/>
</dbReference>
<reference evidence="23 24" key="1">
    <citation type="journal article" date="2023" name="G3 (Bethesda)">
        <title>A haplotype-resolved chromosome-scale genome for Quercus rubra L. provides insights into the genetics of adaptive traits for red oak species.</title>
        <authorList>
            <person name="Kapoor B."/>
            <person name="Jenkins J."/>
            <person name="Schmutz J."/>
            <person name="Zhebentyayeva T."/>
            <person name="Kuelheim C."/>
            <person name="Coggeshall M."/>
            <person name="Heim C."/>
            <person name="Lasky J.R."/>
            <person name="Leites L."/>
            <person name="Islam-Faridi N."/>
            <person name="Romero-Severson J."/>
            <person name="DeLeo V.L."/>
            <person name="Lucas S.M."/>
            <person name="Lazic D."/>
            <person name="Gailing O."/>
            <person name="Carlson J."/>
            <person name="Staton M."/>
        </authorList>
    </citation>
    <scope>NUCLEOTIDE SEQUENCE [LARGE SCALE GENOMIC DNA]</scope>
    <source>
        <strain evidence="23">Pseudo-F2</strain>
    </source>
</reference>
<evidence type="ECO:0000259" key="22">
    <source>
        <dbReference type="PROSITE" id="PS50948"/>
    </source>
</evidence>
<keyword evidence="14" id="KW-0675">Receptor</keyword>
<dbReference type="SMART" id="SM00108">
    <property type="entry name" value="B_lectin"/>
    <property type="match status" value="1"/>
</dbReference>
<evidence type="ECO:0000256" key="17">
    <source>
        <dbReference type="ARBA" id="ARBA00048679"/>
    </source>
</evidence>
<feature type="domain" description="Apple" evidence="22">
    <location>
        <begin position="329"/>
        <end position="409"/>
    </location>
</feature>
<evidence type="ECO:0000256" key="19">
    <source>
        <dbReference type="SAM" id="Phobius"/>
    </source>
</evidence>
<evidence type="ECO:0000256" key="10">
    <source>
        <dbReference type="ARBA" id="ARBA00022840"/>
    </source>
</evidence>
<dbReference type="InterPro" id="IPR036426">
    <property type="entry name" value="Bulb-type_lectin_dom_sf"/>
</dbReference>
<dbReference type="SUPFAM" id="SSF51110">
    <property type="entry name" value="alpha-D-mannose-specific plant lectins"/>
    <property type="match status" value="1"/>
</dbReference>
<dbReference type="Pfam" id="PF01453">
    <property type="entry name" value="B_lectin"/>
    <property type="match status" value="1"/>
</dbReference>
<dbReference type="PANTHER" id="PTHR47976:SF2">
    <property type="entry name" value="RECEPTOR-LIKE SERINE_THREONINE-PROTEIN KINASE"/>
    <property type="match status" value="1"/>
</dbReference>
<dbReference type="GO" id="GO:0005524">
    <property type="term" value="F:ATP binding"/>
    <property type="evidence" value="ECO:0007669"/>
    <property type="project" value="UniProtKB-UniRule"/>
</dbReference>
<dbReference type="AlphaFoldDB" id="A0AAN7FIK6"/>
<dbReference type="Pfam" id="PF08276">
    <property type="entry name" value="PAN_2"/>
    <property type="match status" value="1"/>
</dbReference>
<comment type="catalytic activity">
    <reaction evidence="17">
        <text>L-seryl-[protein] + ATP = O-phospho-L-seryl-[protein] + ADP + H(+)</text>
        <dbReference type="Rhea" id="RHEA:17989"/>
        <dbReference type="Rhea" id="RHEA-COMP:9863"/>
        <dbReference type="Rhea" id="RHEA-COMP:11604"/>
        <dbReference type="ChEBI" id="CHEBI:15378"/>
        <dbReference type="ChEBI" id="CHEBI:29999"/>
        <dbReference type="ChEBI" id="CHEBI:30616"/>
        <dbReference type="ChEBI" id="CHEBI:83421"/>
        <dbReference type="ChEBI" id="CHEBI:456216"/>
        <dbReference type="EC" id="2.7.11.1"/>
    </reaction>
</comment>
<keyword evidence="6 19" id="KW-0812">Transmembrane</keyword>
<dbReference type="PROSITE" id="PS50948">
    <property type="entry name" value="PAN"/>
    <property type="match status" value="1"/>
</dbReference>
<dbReference type="InterPro" id="IPR003609">
    <property type="entry name" value="Pan_app"/>
</dbReference>
<dbReference type="InterPro" id="IPR051343">
    <property type="entry name" value="G-type_lectin_kinases/EP1-like"/>
</dbReference>
<keyword evidence="5" id="KW-0808">Transferase</keyword>
<evidence type="ECO:0000256" key="11">
    <source>
        <dbReference type="ARBA" id="ARBA00022989"/>
    </source>
</evidence>
<comment type="caution">
    <text evidence="23">The sequence shown here is derived from an EMBL/GenBank/DDBJ whole genome shotgun (WGS) entry which is preliminary data.</text>
</comment>
<name>A0AAN7FIK6_QUERU</name>
<comment type="subcellular location">
    <subcellularLocation>
        <location evidence="1">Membrane</location>
        <topology evidence="1">Single-pass type I membrane protein</topology>
    </subcellularLocation>
</comment>
<evidence type="ECO:0000256" key="5">
    <source>
        <dbReference type="ARBA" id="ARBA00022679"/>
    </source>
</evidence>
<dbReference type="EC" id="2.7.11.1" evidence="2"/>
<evidence type="ECO:0000313" key="24">
    <source>
        <dbReference type="Proteomes" id="UP001324115"/>
    </source>
</evidence>
<dbReference type="InterPro" id="IPR001480">
    <property type="entry name" value="Bulb-type_lectin_dom"/>
</dbReference>
<evidence type="ECO:0000256" key="15">
    <source>
        <dbReference type="ARBA" id="ARBA00023180"/>
    </source>
</evidence>
<dbReference type="FunFam" id="3.30.200.20:FF:000059">
    <property type="entry name" value="S-receptor-like serine/threonine-protein kinase"/>
    <property type="match status" value="1"/>
</dbReference>
<evidence type="ECO:0000256" key="16">
    <source>
        <dbReference type="ARBA" id="ARBA00047899"/>
    </source>
</evidence>
<evidence type="ECO:0000256" key="3">
    <source>
        <dbReference type="ARBA" id="ARBA00022527"/>
    </source>
</evidence>
<dbReference type="PROSITE" id="PS50927">
    <property type="entry name" value="BULB_LECTIN"/>
    <property type="match status" value="1"/>
</dbReference>
<feature type="transmembrane region" description="Helical" evidence="19">
    <location>
        <begin position="426"/>
        <end position="455"/>
    </location>
</feature>
<keyword evidence="13" id="KW-1015">Disulfide bond</keyword>
<dbReference type="InterPro" id="IPR011009">
    <property type="entry name" value="Kinase-like_dom_sf"/>
</dbReference>
<dbReference type="SMART" id="SM00473">
    <property type="entry name" value="PAN_AP"/>
    <property type="match status" value="1"/>
</dbReference>
<evidence type="ECO:0000313" key="23">
    <source>
        <dbReference type="EMBL" id="KAK4591681.1"/>
    </source>
</evidence>
<keyword evidence="4" id="KW-0245">EGF-like domain</keyword>
<dbReference type="GO" id="GO:0016020">
    <property type="term" value="C:membrane"/>
    <property type="evidence" value="ECO:0007669"/>
    <property type="project" value="UniProtKB-SubCell"/>
</dbReference>
<keyword evidence="10 18" id="KW-0067">ATP-binding</keyword>
<evidence type="ECO:0000256" key="8">
    <source>
        <dbReference type="ARBA" id="ARBA00022741"/>
    </source>
</evidence>
<keyword evidence="3" id="KW-0723">Serine/threonine-protein kinase</keyword>
<dbReference type="Gene3D" id="2.90.10.10">
    <property type="entry name" value="Bulb-type lectin domain"/>
    <property type="match status" value="1"/>
</dbReference>
<dbReference type="PROSITE" id="PS50011">
    <property type="entry name" value="PROTEIN_KINASE_DOM"/>
    <property type="match status" value="1"/>
</dbReference>
<keyword evidence="15" id="KW-0325">Glycoprotein</keyword>
<dbReference type="InterPro" id="IPR000719">
    <property type="entry name" value="Prot_kinase_dom"/>
</dbReference>
<feature type="binding site" evidence="18">
    <location>
        <position position="517"/>
    </location>
    <ligand>
        <name>ATP</name>
        <dbReference type="ChEBI" id="CHEBI:30616"/>
    </ligand>
</feature>
<evidence type="ECO:0000259" key="20">
    <source>
        <dbReference type="PROSITE" id="PS50011"/>
    </source>
</evidence>
<dbReference type="GO" id="GO:0004674">
    <property type="term" value="F:protein serine/threonine kinase activity"/>
    <property type="evidence" value="ECO:0007669"/>
    <property type="project" value="UniProtKB-KW"/>
</dbReference>
<dbReference type="Pfam" id="PF07714">
    <property type="entry name" value="PK_Tyr_Ser-Thr"/>
    <property type="match status" value="1"/>
</dbReference>
<keyword evidence="9" id="KW-0418">Kinase</keyword>
<dbReference type="SUPFAM" id="SSF56112">
    <property type="entry name" value="Protein kinase-like (PK-like)"/>
    <property type="match status" value="1"/>
</dbReference>
<evidence type="ECO:0000256" key="13">
    <source>
        <dbReference type="ARBA" id="ARBA00023157"/>
    </source>
</evidence>
<gene>
    <name evidence="23" type="ORF">RGQ29_016211</name>
</gene>
<accession>A0AAN7FIK6</accession>
<evidence type="ECO:0000256" key="2">
    <source>
        <dbReference type="ARBA" id="ARBA00012513"/>
    </source>
</evidence>
<protein>
    <recommendedName>
        <fullName evidence="2">non-specific serine/threonine protein kinase</fullName>
        <ecNumber evidence="2">2.7.11.1</ecNumber>
    </recommendedName>
</protein>
<evidence type="ECO:0000256" key="1">
    <source>
        <dbReference type="ARBA" id="ARBA00004479"/>
    </source>
</evidence>
<evidence type="ECO:0000256" key="18">
    <source>
        <dbReference type="PROSITE-ProRule" id="PRU10141"/>
    </source>
</evidence>
<evidence type="ECO:0000259" key="21">
    <source>
        <dbReference type="PROSITE" id="PS50927"/>
    </source>
</evidence>
<dbReference type="EMBL" id="JAXUIC010000004">
    <property type="protein sequence ID" value="KAK4591681.1"/>
    <property type="molecule type" value="Genomic_DNA"/>
</dbReference>
<comment type="catalytic activity">
    <reaction evidence="16">
        <text>L-threonyl-[protein] + ATP = O-phospho-L-threonyl-[protein] + ADP + H(+)</text>
        <dbReference type="Rhea" id="RHEA:46608"/>
        <dbReference type="Rhea" id="RHEA-COMP:11060"/>
        <dbReference type="Rhea" id="RHEA-COMP:11605"/>
        <dbReference type="ChEBI" id="CHEBI:15378"/>
        <dbReference type="ChEBI" id="CHEBI:30013"/>
        <dbReference type="ChEBI" id="CHEBI:30616"/>
        <dbReference type="ChEBI" id="CHEBI:61977"/>
        <dbReference type="ChEBI" id="CHEBI:456216"/>
        <dbReference type="EC" id="2.7.11.1"/>
    </reaction>
</comment>
<evidence type="ECO:0000256" key="4">
    <source>
        <dbReference type="ARBA" id="ARBA00022536"/>
    </source>
</evidence>